<dbReference type="PANTHER" id="PTHR15138:SF14">
    <property type="entry name" value="TRANSCRIPTION INITIATION FACTOR TFIID SUBUNIT 4"/>
    <property type="match status" value="1"/>
</dbReference>
<dbReference type="EnsemblMetazoa" id="XM_019910924.1">
    <property type="protein sequence ID" value="XP_019766483.1"/>
    <property type="gene ID" value="LOC109541928"/>
</dbReference>
<dbReference type="Proteomes" id="UP000019118">
    <property type="component" value="Unassembled WGS sequence"/>
</dbReference>
<evidence type="ECO:0000313" key="8">
    <source>
        <dbReference type="EnsemblMetazoa" id="XP_019766483.1"/>
    </source>
</evidence>
<dbReference type="GO" id="GO:0046982">
    <property type="term" value="F:protein heterodimerization activity"/>
    <property type="evidence" value="ECO:0007669"/>
    <property type="project" value="InterPro"/>
</dbReference>
<dbReference type="Gene3D" id="1.20.120.1110">
    <property type="entry name" value="TAFH/NHR1 domain"/>
    <property type="match status" value="1"/>
</dbReference>
<dbReference type="GeneID" id="109541928"/>
<feature type="region of interest" description="Disordered" evidence="6">
    <location>
        <begin position="757"/>
        <end position="782"/>
    </location>
</feature>
<feature type="domain" description="TAFH" evidence="7">
    <location>
        <begin position="346"/>
        <end position="442"/>
    </location>
</feature>
<dbReference type="KEGG" id="dpa:109541928"/>
<dbReference type="Pfam" id="PF07531">
    <property type="entry name" value="TAFH"/>
    <property type="match status" value="1"/>
</dbReference>
<reference evidence="8" key="2">
    <citation type="submission" date="2024-08" db="UniProtKB">
        <authorList>
            <consortium name="EnsemblMetazoa"/>
        </authorList>
    </citation>
    <scope>IDENTIFICATION</scope>
</reference>
<feature type="region of interest" description="Disordered" evidence="6">
    <location>
        <begin position="51"/>
        <end position="73"/>
    </location>
</feature>
<dbReference type="InterPro" id="IPR045144">
    <property type="entry name" value="TAF4"/>
</dbReference>
<dbReference type="InterPro" id="IPR003894">
    <property type="entry name" value="TAFH_NHR1"/>
</dbReference>
<proteinExistence type="inferred from homology"/>
<feature type="region of interest" description="Disordered" evidence="6">
    <location>
        <begin position="797"/>
        <end position="836"/>
    </location>
</feature>
<dbReference type="FunFam" id="1.20.120.1110:FF:000004">
    <property type="entry name" value="TBP-associated factor 4, isoform F"/>
    <property type="match status" value="1"/>
</dbReference>
<keyword evidence="5" id="KW-0539">Nucleus</keyword>
<dbReference type="InterPro" id="IPR037249">
    <property type="entry name" value="TAFH/NHR1_dom_sf"/>
</dbReference>
<keyword evidence="3" id="KW-0805">Transcription regulation</keyword>
<keyword evidence="9" id="KW-1185">Reference proteome</keyword>
<dbReference type="GO" id="GO:0006367">
    <property type="term" value="P:transcription initiation at RNA polymerase II promoter"/>
    <property type="evidence" value="ECO:0007669"/>
    <property type="project" value="TreeGrafter"/>
</dbReference>
<dbReference type="Pfam" id="PF05236">
    <property type="entry name" value="TAF4"/>
    <property type="match status" value="1"/>
</dbReference>
<protein>
    <recommendedName>
        <fullName evidence="7">TAFH domain-containing protein</fullName>
    </recommendedName>
</protein>
<dbReference type="GO" id="GO:0003677">
    <property type="term" value="F:DNA binding"/>
    <property type="evidence" value="ECO:0007669"/>
    <property type="project" value="TreeGrafter"/>
</dbReference>
<dbReference type="SUPFAM" id="SSF47113">
    <property type="entry name" value="Histone-fold"/>
    <property type="match status" value="1"/>
</dbReference>
<feature type="compositionally biased region" description="Low complexity" evidence="6">
    <location>
        <begin position="816"/>
        <end position="832"/>
    </location>
</feature>
<dbReference type="InterPro" id="IPR007900">
    <property type="entry name" value="TAF4_C"/>
</dbReference>
<comment type="subcellular location">
    <subcellularLocation>
        <location evidence="1">Nucleus</location>
    </subcellularLocation>
</comment>
<feature type="region of interest" description="Disordered" evidence="6">
    <location>
        <begin position="553"/>
        <end position="584"/>
    </location>
</feature>
<dbReference type="SMART" id="SM00549">
    <property type="entry name" value="TAFH"/>
    <property type="match status" value="1"/>
</dbReference>
<evidence type="ECO:0000256" key="1">
    <source>
        <dbReference type="ARBA" id="ARBA00004123"/>
    </source>
</evidence>
<accession>A0AAR5PZQ6</accession>
<evidence type="ECO:0000259" key="7">
    <source>
        <dbReference type="PROSITE" id="PS51119"/>
    </source>
</evidence>
<evidence type="ECO:0000256" key="2">
    <source>
        <dbReference type="ARBA" id="ARBA00006178"/>
    </source>
</evidence>
<sequence length="869" mass="93438">MASAKFLEEALNTDVDESAVSAIVGSLENQLVSSAPHPQQTNTVLQQNHVNSPISNGGTGAAPQKHGTIANGDSISGNMTSVVDKQINNAYMNATQQPTITSTYTLQQNDQKPPEGLKIVYSQGSQGTLIQQRPQQTQLPNGTIGMAPQTVLSSTASPQVPVQKAPTIVLKAGNPGGTPGLVTVPVNAVQQANNGTQGIQTTIGVSSQPILSNLQVVNMPRPQGGQTKGQARVVLSAAPGLVGARPGTPQLTLQSFHGLQPGQQGALLLKTENGQYQLLRVGPATATTNLTTSQASGQPMTFRMQTVPAQTVSTAATNPVQAGGTTTVSSTQPIVQTTQPIQRPANDNTKEKCRKFLANLLELSSREPKSVERNVRTLIQELIDNKVEPEDFCDKLERLLNASPQPCLIGFLKKSLPLLRHSLANNELTIDGIRPPPPNVVFSAASVPTVQTVRSTAPGLTSQQVRIVGPGAAVVRAPTAPGGLVQQRVIGPLRGQPLQQTRMVTTIRQAGQSGMQQQGTIIQQSSISSSQPPALHPVYAGAGGQQQAQILNQQTRPAPPRSVQVRPVGQGRPVPQRNLAQSSGKSVQIVGGKGVISNLGTIRSSAKEKEKKSFSAAYTGDDDINDVAAMGGVNLAEETQKILGSTEYVGTQIRSCKEDILCSLGPLQNKIRQIMAKHGLDDPSTGDVAACISHGAQERLRYLVERLAVITQHRLEIVKSDSRYEITNDVKGQLKFLEDLDKAERKKHEELEREMLLRAAKSRSKTEDPEQAKLKAKAKEMQRVEMEELRQREANATALQAIGPRKKPRLENDFTSNSQSSSSGQNNSSRSQMALRQRIKKVTMRDIHFLFESEKDLCKSKLLYKSYLK</sequence>
<dbReference type="PROSITE" id="PS51119">
    <property type="entry name" value="TAFH"/>
    <property type="match status" value="1"/>
</dbReference>
<dbReference type="RefSeq" id="XP_019766483.1">
    <property type="nucleotide sequence ID" value="XM_019910924.2"/>
</dbReference>
<evidence type="ECO:0000256" key="6">
    <source>
        <dbReference type="SAM" id="MobiDB-lite"/>
    </source>
</evidence>
<feature type="compositionally biased region" description="Basic and acidic residues" evidence="6">
    <location>
        <begin position="764"/>
        <end position="782"/>
    </location>
</feature>
<dbReference type="CDD" id="cd08045">
    <property type="entry name" value="HFD_TAF4"/>
    <property type="match status" value="1"/>
</dbReference>
<dbReference type="InterPro" id="IPR009072">
    <property type="entry name" value="Histone-fold"/>
</dbReference>
<reference evidence="9" key="1">
    <citation type="journal article" date="2013" name="Genome Biol.">
        <title>Draft genome of the mountain pine beetle, Dendroctonus ponderosae Hopkins, a major forest pest.</title>
        <authorList>
            <person name="Keeling C.I."/>
            <person name="Yuen M.M."/>
            <person name="Liao N.Y."/>
            <person name="Docking T.R."/>
            <person name="Chan S.K."/>
            <person name="Taylor G.A."/>
            <person name="Palmquist D.L."/>
            <person name="Jackman S.D."/>
            <person name="Nguyen A."/>
            <person name="Li M."/>
            <person name="Henderson H."/>
            <person name="Janes J.K."/>
            <person name="Zhao Y."/>
            <person name="Pandoh P."/>
            <person name="Moore R."/>
            <person name="Sperling F.A."/>
            <person name="Huber D.P."/>
            <person name="Birol I."/>
            <person name="Jones S.J."/>
            <person name="Bohlmann J."/>
        </authorList>
    </citation>
    <scope>NUCLEOTIDE SEQUENCE</scope>
</reference>
<evidence type="ECO:0000313" key="9">
    <source>
        <dbReference type="Proteomes" id="UP000019118"/>
    </source>
</evidence>
<dbReference type="CTD" id="6874"/>
<comment type="similarity">
    <text evidence="2">Belongs to the TAF4 family.</text>
</comment>
<name>A0AAR5PZQ6_DENPD</name>
<organism evidence="8 9">
    <name type="scientific">Dendroctonus ponderosae</name>
    <name type="common">Mountain pine beetle</name>
    <dbReference type="NCBI Taxonomy" id="77166"/>
    <lineage>
        <taxon>Eukaryota</taxon>
        <taxon>Metazoa</taxon>
        <taxon>Ecdysozoa</taxon>
        <taxon>Arthropoda</taxon>
        <taxon>Hexapoda</taxon>
        <taxon>Insecta</taxon>
        <taxon>Pterygota</taxon>
        <taxon>Neoptera</taxon>
        <taxon>Endopterygota</taxon>
        <taxon>Coleoptera</taxon>
        <taxon>Polyphaga</taxon>
        <taxon>Cucujiformia</taxon>
        <taxon>Curculionidae</taxon>
        <taxon>Scolytinae</taxon>
        <taxon>Dendroctonus</taxon>
    </lineage>
</organism>
<evidence type="ECO:0000256" key="5">
    <source>
        <dbReference type="ARBA" id="ARBA00023242"/>
    </source>
</evidence>
<dbReference type="SUPFAM" id="SSF158553">
    <property type="entry name" value="TAFH domain-like"/>
    <property type="match status" value="1"/>
</dbReference>
<dbReference type="Gene3D" id="1.10.20.10">
    <property type="entry name" value="Histone, subunit A"/>
    <property type="match status" value="1"/>
</dbReference>
<dbReference type="AlphaFoldDB" id="A0AAR5PZQ6"/>
<evidence type="ECO:0000256" key="3">
    <source>
        <dbReference type="ARBA" id="ARBA00023015"/>
    </source>
</evidence>
<dbReference type="GO" id="GO:0005669">
    <property type="term" value="C:transcription factor TFIID complex"/>
    <property type="evidence" value="ECO:0007669"/>
    <property type="project" value="InterPro"/>
</dbReference>
<dbReference type="GO" id="GO:0016251">
    <property type="term" value="F:RNA polymerase II general transcription initiation factor activity"/>
    <property type="evidence" value="ECO:0007669"/>
    <property type="project" value="TreeGrafter"/>
</dbReference>
<keyword evidence="4" id="KW-0804">Transcription</keyword>
<dbReference type="PANTHER" id="PTHR15138">
    <property type="entry name" value="TRANSCRIPTION INITIATION FACTOR TFIID SUBUNIT 4"/>
    <property type="match status" value="1"/>
</dbReference>
<evidence type="ECO:0000256" key="4">
    <source>
        <dbReference type="ARBA" id="ARBA00023163"/>
    </source>
</evidence>